<feature type="domain" description="Fe2OG dioxygenase" evidence="3">
    <location>
        <begin position="183"/>
        <end position="290"/>
    </location>
</feature>
<gene>
    <name evidence="4" type="ORF">PV11_01035</name>
</gene>
<dbReference type="InterPro" id="IPR026992">
    <property type="entry name" value="DIOX_N"/>
</dbReference>
<dbReference type="PROSITE" id="PS51471">
    <property type="entry name" value="FE2OG_OXY"/>
    <property type="match status" value="1"/>
</dbReference>
<dbReference type="STRING" id="1016849.A0A0D1YRI0"/>
<dbReference type="Pfam" id="PF03171">
    <property type="entry name" value="2OG-FeII_Oxy"/>
    <property type="match status" value="1"/>
</dbReference>
<dbReference type="GO" id="GO:0046872">
    <property type="term" value="F:metal ion binding"/>
    <property type="evidence" value="ECO:0007669"/>
    <property type="project" value="UniProtKB-KW"/>
</dbReference>
<dbReference type="InterPro" id="IPR044861">
    <property type="entry name" value="IPNS-like_FE2OG_OXY"/>
</dbReference>
<dbReference type="Gene3D" id="2.60.120.330">
    <property type="entry name" value="B-lactam Antibiotic, Isopenicillin N Synthase, Chain"/>
    <property type="match status" value="1"/>
</dbReference>
<comment type="similarity">
    <text evidence="1 2">Belongs to the iron/ascorbate-dependent oxidoreductase family.</text>
</comment>
<reference evidence="4 5" key="1">
    <citation type="submission" date="2015-01" db="EMBL/GenBank/DDBJ databases">
        <title>The Genome Sequence of Exophiala sideris CBS121828.</title>
        <authorList>
            <consortium name="The Broad Institute Genomics Platform"/>
            <person name="Cuomo C."/>
            <person name="de Hoog S."/>
            <person name="Gorbushina A."/>
            <person name="Stielow B."/>
            <person name="Teixiera M."/>
            <person name="Abouelleil A."/>
            <person name="Chapman S.B."/>
            <person name="Priest M."/>
            <person name="Young S.K."/>
            <person name="Wortman J."/>
            <person name="Nusbaum C."/>
            <person name="Birren B."/>
        </authorList>
    </citation>
    <scope>NUCLEOTIDE SEQUENCE [LARGE SCALE GENOMIC DNA]</scope>
    <source>
        <strain evidence="4 5">CBS 121828</strain>
    </source>
</reference>
<evidence type="ECO:0000313" key="5">
    <source>
        <dbReference type="Proteomes" id="UP000053599"/>
    </source>
</evidence>
<dbReference type="SUPFAM" id="SSF51197">
    <property type="entry name" value="Clavaminate synthase-like"/>
    <property type="match status" value="1"/>
</dbReference>
<evidence type="ECO:0000256" key="2">
    <source>
        <dbReference type="RuleBase" id="RU003682"/>
    </source>
</evidence>
<keyword evidence="2" id="KW-0560">Oxidoreductase</keyword>
<dbReference type="Proteomes" id="UP000053599">
    <property type="component" value="Unassembled WGS sequence"/>
</dbReference>
<dbReference type="InterPro" id="IPR005123">
    <property type="entry name" value="Oxoglu/Fe-dep_dioxygenase_dom"/>
</dbReference>
<organism evidence="4 5">
    <name type="scientific">Exophiala sideris</name>
    <dbReference type="NCBI Taxonomy" id="1016849"/>
    <lineage>
        <taxon>Eukaryota</taxon>
        <taxon>Fungi</taxon>
        <taxon>Dikarya</taxon>
        <taxon>Ascomycota</taxon>
        <taxon>Pezizomycotina</taxon>
        <taxon>Eurotiomycetes</taxon>
        <taxon>Chaetothyriomycetidae</taxon>
        <taxon>Chaetothyriales</taxon>
        <taxon>Herpotrichiellaceae</taxon>
        <taxon>Exophiala</taxon>
    </lineage>
</organism>
<dbReference type="EMBL" id="KN846951">
    <property type="protein sequence ID" value="KIV85332.1"/>
    <property type="molecule type" value="Genomic_DNA"/>
</dbReference>
<dbReference type="PANTHER" id="PTHR47990">
    <property type="entry name" value="2-OXOGLUTARATE (2OG) AND FE(II)-DEPENDENT OXYGENASE SUPERFAMILY PROTEIN-RELATED"/>
    <property type="match status" value="1"/>
</dbReference>
<sequence length="349" mass="38815">MSTTMGITMTTTTRTLPVVDIGPYLDPGSSTSQRQQTASILDKACRDFGFFYLIGHGVPEGIRAEMLRLGREFFALPAAEKEEISISKSIDKVRGYERLGENVTLGKRDVLEGLDIYRELPGENDARLRGRQLWPKQPTCLKEVTLTYVDRVTKVGKALMCAMADALGKDGSEEAFDKLTQDPFWGLKFIRYPPLSTDEIAENEKGISCEEHTDYGGLTFLLADEHVKSALQVQDHEGGWIKADPMPDAYVVNIGDIINVLTNNEYTATVHRVIHNGNQDRISIPFFFEPSLSAVVEPLKSCVTDRGIQVPVSKVSYYEHMCNMLYGGRFVEPGAVLDKVIVNEISLKG</sequence>
<accession>A0A0D1YRI0</accession>
<evidence type="ECO:0000313" key="4">
    <source>
        <dbReference type="EMBL" id="KIV85332.1"/>
    </source>
</evidence>
<evidence type="ECO:0000259" key="3">
    <source>
        <dbReference type="PROSITE" id="PS51471"/>
    </source>
</evidence>
<protein>
    <recommendedName>
        <fullName evidence="3">Fe2OG dioxygenase domain-containing protein</fullName>
    </recommendedName>
</protein>
<dbReference type="Pfam" id="PF14226">
    <property type="entry name" value="DIOX_N"/>
    <property type="match status" value="1"/>
</dbReference>
<dbReference type="GO" id="GO:0016491">
    <property type="term" value="F:oxidoreductase activity"/>
    <property type="evidence" value="ECO:0007669"/>
    <property type="project" value="UniProtKB-KW"/>
</dbReference>
<proteinExistence type="inferred from homology"/>
<evidence type="ECO:0000256" key="1">
    <source>
        <dbReference type="ARBA" id="ARBA00008056"/>
    </source>
</evidence>
<dbReference type="AlphaFoldDB" id="A0A0D1YRI0"/>
<name>A0A0D1YRI0_9EURO</name>
<dbReference type="HOGENOM" id="CLU_010119_6_0_1"/>
<dbReference type="InterPro" id="IPR050231">
    <property type="entry name" value="Iron_ascorbate_oxido_reductase"/>
</dbReference>
<dbReference type="OrthoDB" id="288590at2759"/>
<dbReference type="InterPro" id="IPR027443">
    <property type="entry name" value="IPNS-like_sf"/>
</dbReference>
<keyword evidence="2" id="KW-0408">Iron</keyword>
<dbReference type="GO" id="GO:0044283">
    <property type="term" value="P:small molecule biosynthetic process"/>
    <property type="evidence" value="ECO:0007669"/>
    <property type="project" value="UniProtKB-ARBA"/>
</dbReference>
<keyword evidence="2" id="KW-0479">Metal-binding</keyword>
<dbReference type="PRINTS" id="PR00682">
    <property type="entry name" value="IPNSYNTHASE"/>
</dbReference>